<keyword evidence="2 6" id="KW-0547">Nucleotide-binding</keyword>
<dbReference type="GO" id="GO:0005524">
    <property type="term" value="F:ATP binding"/>
    <property type="evidence" value="ECO:0007669"/>
    <property type="project" value="UniProtKB-UniRule"/>
</dbReference>
<feature type="repeat" description="TPR" evidence="5">
    <location>
        <begin position="890"/>
        <end position="923"/>
    </location>
</feature>
<dbReference type="InterPro" id="IPR050498">
    <property type="entry name" value="Ycf3"/>
</dbReference>
<feature type="repeat" description="TPR" evidence="5">
    <location>
        <begin position="1140"/>
        <end position="1173"/>
    </location>
</feature>
<dbReference type="EMBL" id="CP036279">
    <property type="protein sequence ID" value="QDU61979.1"/>
    <property type="molecule type" value="Genomic_DNA"/>
</dbReference>
<dbReference type="KEGG" id="knv:Pan216_28450"/>
<evidence type="ECO:0000256" key="6">
    <source>
        <dbReference type="PROSITE-ProRule" id="PRU10141"/>
    </source>
</evidence>
<dbReference type="Pfam" id="PF12895">
    <property type="entry name" value="ANAPC3"/>
    <property type="match status" value="1"/>
</dbReference>
<feature type="region of interest" description="Disordered" evidence="7">
    <location>
        <begin position="1397"/>
        <end position="1425"/>
    </location>
</feature>
<feature type="repeat" description="TPR" evidence="5">
    <location>
        <begin position="453"/>
        <end position="486"/>
    </location>
</feature>
<evidence type="ECO:0000256" key="7">
    <source>
        <dbReference type="SAM" id="MobiDB-lite"/>
    </source>
</evidence>
<dbReference type="SUPFAM" id="SSF48452">
    <property type="entry name" value="TPR-like"/>
    <property type="match status" value="5"/>
</dbReference>
<dbReference type="PROSITE" id="PS00108">
    <property type="entry name" value="PROTEIN_KINASE_ST"/>
    <property type="match status" value="1"/>
</dbReference>
<feature type="repeat" description="TPR" evidence="5">
    <location>
        <begin position="1033"/>
        <end position="1066"/>
    </location>
</feature>
<dbReference type="Pfam" id="PF13432">
    <property type="entry name" value="TPR_16"/>
    <property type="match status" value="5"/>
</dbReference>
<feature type="repeat" description="TPR" evidence="5">
    <location>
        <begin position="779"/>
        <end position="812"/>
    </location>
</feature>
<evidence type="ECO:0000256" key="2">
    <source>
        <dbReference type="ARBA" id="ARBA00022741"/>
    </source>
</evidence>
<feature type="compositionally biased region" description="Basic and acidic residues" evidence="7">
    <location>
        <begin position="579"/>
        <end position="591"/>
    </location>
</feature>
<dbReference type="InterPro" id="IPR011009">
    <property type="entry name" value="Kinase-like_dom_sf"/>
</dbReference>
<dbReference type="PROSITE" id="PS50293">
    <property type="entry name" value="TPR_REGION"/>
    <property type="match status" value="2"/>
</dbReference>
<dbReference type="Pfam" id="PF00515">
    <property type="entry name" value="TPR_1"/>
    <property type="match status" value="1"/>
</dbReference>
<evidence type="ECO:0000313" key="10">
    <source>
        <dbReference type="Proteomes" id="UP000317093"/>
    </source>
</evidence>
<keyword evidence="4 6" id="KW-0067">ATP-binding</keyword>
<feature type="repeat" description="TPR" evidence="5">
    <location>
        <begin position="406"/>
        <end position="439"/>
    </location>
</feature>
<feature type="region of interest" description="Disordered" evidence="7">
    <location>
        <begin position="553"/>
        <end position="591"/>
    </location>
</feature>
<proteinExistence type="predicted"/>
<evidence type="ECO:0000256" key="1">
    <source>
        <dbReference type="ARBA" id="ARBA00022737"/>
    </source>
</evidence>
<feature type="repeat" description="TPR" evidence="5">
    <location>
        <begin position="924"/>
        <end position="957"/>
    </location>
</feature>
<feature type="domain" description="Protein kinase" evidence="8">
    <location>
        <begin position="14"/>
        <end position="264"/>
    </location>
</feature>
<dbReference type="PANTHER" id="PTHR44858">
    <property type="entry name" value="TETRATRICOPEPTIDE REPEAT PROTEIN 6"/>
    <property type="match status" value="1"/>
</dbReference>
<keyword evidence="9" id="KW-0418">Kinase</keyword>
<dbReference type="SMART" id="SM00220">
    <property type="entry name" value="S_TKc"/>
    <property type="match status" value="1"/>
</dbReference>
<feature type="repeat" description="TPR" evidence="5">
    <location>
        <begin position="992"/>
        <end position="1025"/>
    </location>
</feature>
<dbReference type="PROSITE" id="PS50011">
    <property type="entry name" value="PROTEIN_KINASE_DOM"/>
    <property type="match status" value="1"/>
</dbReference>
<evidence type="ECO:0000256" key="3">
    <source>
        <dbReference type="ARBA" id="ARBA00022803"/>
    </source>
</evidence>
<dbReference type="EC" id="2.7.11.1" evidence="9"/>
<dbReference type="Gene3D" id="1.25.40.10">
    <property type="entry name" value="Tetratricopeptide repeat domain"/>
    <property type="match status" value="8"/>
</dbReference>
<dbReference type="Proteomes" id="UP000317093">
    <property type="component" value="Chromosome"/>
</dbReference>
<keyword evidence="10" id="KW-1185">Reference proteome</keyword>
<dbReference type="SUPFAM" id="SSF56112">
    <property type="entry name" value="Protein kinase-like (PK-like)"/>
    <property type="match status" value="1"/>
</dbReference>
<dbReference type="PROSITE" id="PS50005">
    <property type="entry name" value="TPR"/>
    <property type="match status" value="12"/>
</dbReference>
<dbReference type="PROSITE" id="PS00107">
    <property type="entry name" value="PROTEIN_KINASE_ATP"/>
    <property type="match status" value="1"/>
</dbReference>
<dbReference type="PANTHER" id="PTHR44858:SF1">
    <property type="entry name" value="UDP-N-ACETYLGLUCOSAMINE--PEPTIDE N-ACETYLGLUCOSAMINYLTRANSFERASE SPINDLY-RELATED"/>
    <property type="match status" value="1"/>
</dbReference>
<dbReference type="Pfam" id="PF13414">
    <property type="entry name" value="TPR_11"/>
    <property type="match status" value="1"/>
</dbReference>
<evidence type="ECO:0000256" key="4">
    <source>
        <dbReference type="ARBA" id="ARBA00022840"/>
    </source>
</evidence>
<dbReference type="GO" id="GO:0004674">
    <property type="term" value="F:protein serine/threonine kinase activity"/>
    <property type="evidence" value="ECO:0007669"/>
    <property type="project" value="UniProtKB-EC"/>
</dbReference>
<keyword evidence="1" id="KW-0677">Repeat</keyword>
<organism evidence="9 10">
    <name type="scientific">Kolteria novifilia</name>
    <dbReference type="NCBI Taxonomy" id="2527975"/>
    <lineage>
        <taxon>Bacteria</taxon>
        <taxon>Pseudomonadati</taxon>
        <taxon>Planctomycetota</taxon>
        <taxon>Planctomycetia</taxon>
        <taxon>Kolteriales</taxon>
        <taxon>Kolteriaceae</taxon>
        <taxon>Kolteria</taxon>
    </lineage>
</organism>
<dbReference type="Pfam" id="PF13181">
    <property type="entry name" value="TPR_8"/>
    <property type="match status" value="3"/>
</dbReference>
<dbReference type="InterPro" id="IPR000719">
    <property type="entry name" value="Prot_kinase_dom"/>
</dbReference>
<feature type="repeat" description="TPR" evidence="5">
    <location>
        <begin position="487"/>
        <end position="520"/>
    </location>
</feature>
<accession>A0A518B4R7</accession>
<dbReference type="OrthoDB" id="236285at2"/>
<dbReference type="InterPro" id="IPR017441">
    <property type="entry name" value="Protein_kinase_ATP_BS"/>
</dbReference>
<name>A0A518B4R7_9BACT</name>
<feature type="repeat" description="TPR" evidence="5">
    <location>
        <begin position="670"/>
        <end position="703"/>
    </location>
</feature>
<reference evidence="9 10" key="1">
    <citation type="submission" date="2019-02" db="EMBL/GenBank/DDBJ databases">
        <title>Deep-cultivation of Planctomycetes and their phenomic and genomic characterization uncovers novel biology.</title>
        <authorList>
            <person name="Wiegand S."/>
            <person name="Jogler M."/>
            <person name="Boedeker C."/>
            <person name="Pinto D."/>
            <person name="Vollmers J."/>
            <person name="Rivas-Marin E."/>
            <person name="Kohn T."/>
            <person name="Peeters S.H."/>
            <person name="Heuer A."/>
            <person name="Rast P."/>
            <person name="Oberbeckmann S."/>
            <person name="Bunk B."/>
            <person name="Jeske O."/>
            <person name="Meyerdierks A."/>
            <person name="Storesund J.E."/>
            <person name="Kallscheuer N."/>
            <person name="Luecker S."/>
            <person name="Lage O.M."/>
            <person name="Pohl T."/>
            <person name="Merkel B.J."/>
            <person name="Hornburger P."/>
            <person name="Mueller R.-W."/>
            <person name="Bruemmer F."/>
            <person name="Labrenz M."/>
            <person name="Spormann A.M."/>
            <person name="Op den Camp H."/>
            <person name="Overmann J."/>
            <person name="Amann R."/>
            <person name="Jetten M.S.M."/>
            <person name="Mascher T."/>
            <person name="Medema M.H."/>
            <person name="Devos D.P."/>
            <person name="Kaster A.-K."/>
            <person name="Ovreas L."/>
            <person name="Rohde M."/>
            <person name="Galperin M.Y."/>
            <person name="Jogler C."/>
        </authorList>
    </citation>
    <scope>NUCLEOTIDE SEQUENCE [LARGE SCALE GENOMIC DNA]</scope>
    <source>
        <strain evidence="9 10">Pan216</strain>
    </source>
</reference>
<dbReference type="Gene3D" id="1.10.510.10">
    <property type="entry name" value="Transferase(Phosphotransferase) domain 1"/>
    <property type="match status" value="1"/>
</dbReference>
<dbReference type="InterPro" id="IPR011990">
    <property type="entry name" value="TPR-like_helical_dom_sf"/>
</dbReference>
<keyword evidence="3 5" id="KW-0802">TPR repeat</keyword>
<dbReference type="Pfam" id="PF00069">
    <property type="entry name" value="Pkinase"/>
    <property type="match status" value="1"/>
</dbReference>
<feature type="compositionally biased region" description="Low complexity" evidence="7">
    <location>
        <begin position="558"/>
        <end position="567"/>
    </location>
</feature>
<feature type="repeat" description="TPR" evidence="5">
    <location>
        <begin position="636"/>
        <end position="669"/>
    </location>
</feature>
<keyword evidence="9" id="KW-0808">Transferase</keyword>
<feature type="repeat" description="TPR" evidence="5">
    <location>
        <begin position="813"/>
        <end position="846"/>
    </location>
</feature>
<dbReference type="RefSeq" id="WP_145258498.1">
    <property type="nucleotide sequence ID" value="NZ_CP036279.1"/>
</dbReference>
<protein>
    <submittedName>
        <fullName evidence="9">Serine/threonine-protein kinase PknI</fullName>
        <ecNumber evidence="9">2.7.11.1</ecNumber>
    </submittedName>
</protein>
<feature type="compositionally biased region" description="Basic and acidic residues" evidence="7">
    <location>
        <begin position="1397"/>
        <end position="1410"/>
    </location>
</feature>
<sequence length="1425" mass="159151">MAFNPNSAANGVGYTLTECLGNGGFGQVWKAEAHDGSEPVAIKFVSGASNAERDILDRIESQNIRHRHLLEIHSATSIEGWLMIVMTLCDTTLKDMLDESLEVDQAGLDSRTLLTYTTQAAEAIDYLVESGLTHRDVKSANIFLKNGEVMVGDLGLMKLLPDASNWHSRHSLIPYGAPESYSGQVTDTSDQYSLALTYVELRCGKLPFEGKHVNEIIDLKLKGELSLDALDPGEEVVVRKALSPDPKARFGSCREFADQLAEAFETKDPLADANGKGHSTGGAPSAESDERSLLELTENRLYSMLVEEQQDEEANEPADQEGAGRAKPFVEGKVPQSAADYVDIARQCLASGHYRDASEYFAEAITHGDSSAETRLGLAEALFEATDFAQAILAYNAVIPSLSKKSDVYHRRGQAYQKLGKEHEAIEDFKRAIEHSNPLTQRKARAQYRASLAESHTTRGIAFLERDDLSKAIDDFTKAVEIDRHLVEAYYYRGKAFTRSENFTTAIDDFTEAIFKDESNPDLYVARGQAHHAKARDRKQKVKLFRGVAVKESGGGLSTSTSTAEGSVHTAESGLSVESDQHQSGEKDRFHTATGEKPVIFRGASTASVAESRSQTELSRAIDDYNKALGLDEERVDAYCFRAAAKRDLGRHEEAIEDYQQATHREPNHVEALYGLAKVYFDIEQYREAIDLFRHVLRLDGAHVAAYYGCAVAMHQLGLFDEAIEHYSHAISEGSSAGDPFYAKPEPYFNRAEALYCAGHFSQSIADYTRVVEHIGADPVVLYKRGLAYIAAEDTQRAIHDYQKAIELKEDFVEAHTHLADAYQIDEQYPNALLHYAKAQELDENQRDHYGLALASVYLSWGDHLFEQDRDSGKALQKYREAVTRMPRFAPAHGRMGKVYFSEGVYESAIECYTKAIQGASQVPEYYVRRGESYLELEDHTRAIADFCRAIEFEPDSLPAILGRSRALIEQGQHQSAIDDLMGVISSHANHAEAHHLIGRAYHSLEQYEDAILHYCEAVELDSRKADYRKQASCCLRDRGKLRQSEGDLSTAREDFERSIELSPDFGAGYYDLAGIRFELEDYDNALQDANKAFRLGIEDEEKVVGRCYYKIGCQRLDGHDHLEAIDYFTKALNEGLVNGDVYKCRGLSYRMEGRYDHAIDDLENSLSMKPEDDESTEWLGDSYAARGKVHQEEQRLDDALADMLRALETGGDRKETIYEVGLLHHSLGELDEAIEYLRRIDGEYPAAASALAVALRDRGKSLYEQGHLEQAERELSAALEHDQVDAEAFFLRGLVRARLEDLAGRLSDLRAAVDLRDDVPRYRQELAAALCEQGDLLAGENKLESAVTHFSDAMALDGESLACFLGRARARRTMGDHERACEDFEQAFRLLEERDGSRVDFSRAKREEEPQPELVGVADDDSSR</sequence>
<dbReference type="InterPro" id="IPR008271">
    <property type="entry name" value="Ser/Thr_kinase_AS"/>
</dbReference>
<dbReference type="CDD" id="cd14014">
    <property type="entry name" value="STKc_PknB_like"/>
    <property type="match status" value="1"/>
</dbReference>
<evidence type="ECO:0000256" key="5">
    <source>
        <dbReference type="PROSITE-ProRule" id="PRU00339"/>
    </source>
</evidence>
<dbReference type="InterPro" id="IPR019734">
    <property type="entry name" value="TPR_rpt"/>
</dbReference>
<feature type="binding site" evidence="6">
    <location>
        <position position="43"/>
    </location>
    <ligand>
        <name>ATP</name>
        <dbReference type="ChEBI" id="CHEBI:30616"/>
    </ligand>
</feature>
<gene>
    <name evidence="9" type="primary">pknI</name>
    <name evidence="9" type="ORF">Pan216_28450</name>
</gene>
<evidence type="ECO:0000259" key="8">
    <source>
        <dbReference type="PROSITE" id="PS50011"/>
    </source>
</evidence>
<dbReference type="SMART" id="SM00028">
    <property type="entry name" value="TPR"/>
    <property type="match status" value="24"/>
</dbReference>
<feature type="region of interest" description="Disordered" evidence="7">
    <location>
        <begin position="267"/>
        <end position="291"/>
    </location>
</feature>
<evidence type="ECO:0000313" key="9">
    <source>
        <dbReference type="EMBL" id="QDU61979.1"/>
    </source>
</evidence>